<dbReference type="InterPro" id="IPR036188">
    <property type="entry name" value="FAD/NAD-bd_sf"/>
</dbReference>
<keyword evidence="6 12" id="KW-0698">rRNA processing</keyword>
<dbReference type="GO" id="GO:0000462">
    <property type="term" value="P:maturation of SSU-rRNA from tricistronic rRNA transcript (SSU-rRNA, 5.8S rRNA, LSU-rRNA)"/>
    <property type="evidence" value="ECO:0007669"/>
    <property type="project" value="TreeGrafter"/>
</dbReference>
<comment type="subunit">
    <text evidence="3 12">Component of the ribosomal small subunit (SSU) processome.</text>
</comment>
<feature type="domain" description="BP28 C-terminal" evidence="14">
    <location>
        <begin position="1524"/>
        <end position="1677"/>
    </location>
</feature>
<dbReference type="Proteomes" id="UP000546213">
    <property type="component" value="Unassembled WGS sequence"/>
</dbReference>
<evidence type="ECO:0000256" key="4">
    <source>
        <dbReference type="ARBA" id="ARBA00015399"/>
    </source>
</evidence>
<dbReference type="Pfam" id="PF08146">
    <property type="entry name" value="BP28CT"/>
    <property type="match status" value="1"/>
</dbReference>
<dbReference type="Gene3D" id="1.25.10.10">
    <property type="entry name" value="Leucine-rich Repeat Variant"/>
    <property type="match status" value="3"/>
</dbReference>
<evidence type="ECO:0000256" key="1">
    <source>
        <dbReference type="ARBA" id="ARBA00004604"/>
    </source>
</evidence>
<dbReference type="PROSITE" id="PS50077">
    <property type="entry name" value="HEAT_REPEAT"/>
    <property type="match status" value="1"/>
</dbReference>
<dbReference type="SUPFAM" id="SSF51905">
    <property type="entry name" value="FAD/NAD(P)-binding domain"/>
    <property type="match status" value="2"/>
</dbReference>
<dbReference type="GO" id="GO:0016491">
    <property type="term" value="F:oxidoreductase activity"/>
    <property type="evidence" value="ECO:0007669"/>
    <property type="project" value="InterPro"/>
</dbReference>
<dbReference type="Pfam" id="PF22366">
    <property type="entry name" value="NDH2_C"/>
    <property type="match status" value="1"/>
</dbReference>
<dbReference type="GO" id="GO:0030686">
    <property type="term" value="C:90S preribosome"/>
    <property type="evidence" value="ECO:0007669"/>
    <property type="project" value="TreeGrafter"/>
</dbReference>
<dbReference type="EMBL" id="JAAOAS010000172">
    <property type="protein sequence ID" value="KAF5588010.1"/>
    <property type="molecule type" value="Genomic_DNA"/>
</dbReference>
<dbReference type="InterPro" id="IPR022125">
    <property type="entry name" value="U3snoRNP10_N"/>
</dbReference>
<keyword evidence="9 12" id="KW-0687">Ribonucleoprotein</keyword>
<evidence type="ECO:0000256" key="8">
    <source>
        <dbReference type="ARBA" id="ARBA00023242"/>
    </source>
</evidence>
<dbReference type="InterPro" id="IPR000357">
    <property type="entry name" value="HEAT"/>
</dbReference>
<dbReference type="GO" id="GO:0030515">
    <property type="term" value="F:snoRNA binding"/>
    <property type="evidence" value="ECO:0007669"/>
    <property type="project" value="TreeGrafter"/>
</dbReference>
<dbReference type="InterPro" id="IPR016024">
    <property type="entry name" value="ARM-type_fold"/>
</dbReference>
<dbReference type="InterPro" id="IPR023753">
    <property type="entry name" value="FAD/NAD-binding_dom"/>
</dbReference>
<dbReference type="Pfam" id="PF12397">
    <property type="entry name" value="U3snoRNP10"/>
    <property type="match status" value="1"/>
</dbReference>
<feature type="region of interest" description="Disordered" evidence="13">
    <location>
        <begin position="465"/>
        <end position="484"/>
    </location>
</feature>
<comment type="function">
    <text evidence="10">Involved in nucleolar processing of pre-18S ribosomal RNA. Involved in ribosome biosynthesis.</text>
</comment>
<evidence type="ECO:0000256" key="6">
    <source>
        <dbReference type="ARBA" id="ARBA00022552"/>
    </source>
</evidence>
<comment type="subcellular location">
    <subcellularLocation>
        <location evidence="1 12">Nucleus</location>
        <location evidence="1 12">Nucleolus</location>
    </subcellularLocation>
</comment>
<dbReference type="GO" id="GO:0032040">
    <property type="term" value="C:small-subunit processome"/>
    <property type="evidence" value="ECO:0007669"/>
    <property type="project" value="TreeGrafter"/>
</dbReference>
<dbReference type="GO" id="GO:0005739">
    <property type="term" value="C:mitochondrion"/>
    <property type="evidence" value="ECO:0007669"/>
    <property type="project" value="UniProtKB-ARBA"/>
</dbReference>
<name>A0A8H5P5V0_9HYPO</name>
<accession>A0A8H5P5V0</accession>
<protein>
    <recommendedName>
        <fullName evidence="4 12">U3 small nucleolar RNA-associated protein 10</fullName>
    </recommendedName>
</protein>
<keyword evidence="5 12" id="KW-0690">Ribosome biogenesis</keyword>
<feature type="region of interest" description="Disordered" evidence="13">
    <location>
        <begin position="889"/>
        <end position="912"/>
    </location>
</feature>
<proteinExistence type="inferred from homology"/>
<dbReference type="PANTHER" id="PTHR13457:SF1">
    <property type="entry name" value="HEAT REPEAT-CONTAINING PROTEIN 1"/>
    <property type="match status" value="1"/>
</dbReference>
<dbReference type="InterPro" id="IPR040191">
    <property type="entry name" value="UTP10"/>
</dbReference>
<evidence type="ECO:0000256" key="10">
    <source>
        <dbReference type="ARBA" id="ARBA00025076"/>
    </source>
</evidence>
<dbReference type="PRINTS" id="PR00368">
    <property type="entry name" value="FADPNR"/>
</dbReference>
<keyword evidence="8 12" id="KW-0539">Nucleus</keyword>
<organism evidence="15 16">
    <name type="scientific">Fusarium pseudocircinatum</name>
    <dbReference type="NCBI Taxonomy" id="56676"/>
    <lineage>
        <taxon>Eukaryota</taxon>
        <taxon>Fungi</taxon>
        <taxon>Dikarya</taxon>
        <taxon>Ascomycota</taxon>
        <taxon>Pezizomycotina</taxon>
        <taxon>Sordariomycetes</taxon>
        <taxon>Hypocreomycetidae</taxon>
        <taxon>Hypocreales</taxon>
        <taxon>Nectriaceae</taxon>
        <taxon>Fusarium</taxon>
        <taxon>Fusarium fujikuroi species complex</taxon>
    </lineage>
</organism>
<evidence type="ECO:0000313" key="16">
    <source>
        <dbReference type="Proteomes" id="UP000546213"/>
    </source>
</evidence>
<evidence type="ECO:0000256" key="7">
    <source>
        <dbReference type="ARBA" id="ARBA00022737"/>
    </source>
</evidence>
<reference evidence="15 16" key="1">
    <citation type="submission" date="2020-05" db="EMBL/GenBank/DDBJ databases">
        <title>Identification and distribution of gene clusters putatively required for synthesis of sphingolipid metabolism inhibitors in phylogenetically diverse species of the filamentous fungus Fusarium.</title>
        <authorList>
            <person name="Kim H.-S."/>
            <person name="Busman M."/>
            <person name="Brown D.W."/>
            <person name="Divon H."/>
            <person name="Uhlig S."/>
            <person name="Proctor R.H."/>
        </authorList>
    </citation>
    <scope>NUCLEOTIDE SEQUENCE [LARGE SCALE GENOMIC DNA]</scope>
    <source>
        <strain evidence="15 16">NRRL 36939</strain>
    </source>
</reference>
<gene>
    <name evidence="15" type="ORF">FPCIR_7329</name>
</gene>
<dbReference type="Pfam" id="PF07992">
    <property type="entry name" value="Pyr_redox_2"/>
    <property type="match status" value="1"/>
</dbReference>
<dbReference type="Pfam" id="PF02985">
    <property type="entry name" value="HEAT"/>
    <property type="match status" value="1"/>
</dbReference>
<dbReference type="Pfam" id="PF23243">
    <property type="entry name" value="HEAT_HEATR1"/>
    <property type="match status" value="1"/>
</dbReference>
<dbReference type="InterPro" id="IPR021133">
    <property type="entry name" value="HEAT_type_2"/>
</dbReference>
<dbReference type="GO" id="GO:0045943">
    <property type="term" value="P:positive regulation of transcription by RNA polymerase I"/>
    <property type="evidence" value="ECO:0007669"/>
    <property type="project" value="TreeGrafter"/>
</dbReference>
<evidence type="ECO:0000256" key="5">
    <source>
        <dbReference type="ARBA" id="ARBA00022517"/>
    </source>
</evidence>
<dbReference type="Gene3D" id="3.50.50.100">
    <property type="match status" value="1"/>
</dbReference>
<dbReference type="GO" id="GO:0034455">
    <property type="term" value="C:t-UTP complex"/>
    <property type="evidence" value="ECO:0007669"/>
    <property type="project" value="TreeGrafter"/>
</dbReference>
<sequence length="2316" mass="256863">MATALAAQLAQVAANSKSTLNVKAQKAAHSKSLIWEPRVAATQSYQTLYTTCFQGFEELCQLDARFASFQSTIFSEESQNQDRTQLTASENEELDRRVEAFLRLAGSRLRLMPAIKSIEWLIRRFRIHEENTQALLLTFLPYHSIPAFATLLSILPSKIPYNFRFLDPYIRSVTSPPRHVLVREAIQHPSFLTLISEYTLESCRMQYNYPALVSFWAGIMTEAISGILDKTRSGRAAVQSENDQAVLHRLGPVFAESLVMKKVPSIQIASYMAIAVFVAKGNLEDNAVTAFMDQTVYGWTNDTVRPALVCLAILAQYRSAKQMSSKTTKALMKVTDIGKLLVEIGQERRVDKLANGLCLALIERLTKKGDARGLATIITILSSSVLKDKQIAVIFKSLILTAHRLSDDNDEDGALRRELGSALIALSQSAGKSGDTIQSVIEEVKFDIEELEMKLDLSFRSRRLPDSTKDDTEMGNGNHEKNVPQDLGSLLEELSSRSESLSPCLVPQPGEIFDEFSHIFFSVVSNSSQNEGLLSEFDLNPKLHRQTAFKDCTYFSFFIRIWSGPYPALARVAALDMTKKRLKVGDAGKADLQALLPYCISALSDPSKRVRQAAADLITVLTGLYTSPVPSTGLDLWGQQSLYGKSKEIMPLPSDVVAKVLHLQILPTVEECVMDPEHITAVLRTAIEQGKYQSKPSPALDKKDHLSQPGRLSFLQFLASHIVNTPLILVKSRLLKTVNEVRGVSTTTRTQLLLPVLQWWASLSEDEAAKLCSAERLEKSGMDNCFVDVVVPNDVAGLEFFLEFLRDPDQREKADLIRATFTRMKKMWSSMKPNVKSTAADQLLEISQESAVSTDSKSVVSAEAADFLRNVRLTTDILHDFLQSIQTGTKMVTEPPPNKRRRTSSSGADRGLITQVTPELSQSLRKVTFVLQLVENSDPVEHPELLDGLFTALSELQHFRTVVGSELGYLQNLILRSLLAMMPAYKANKKLTIDSSGGYGDLLVNCIQRSSSPVVQNAALLLIASLATTAPNLVLHSVMPIFTFMGTSVLRQSDDYSAHVVSQTIKEVIPPLIDSLRQGQKSPIAGASDILVSFTTAYEHIPAHRRQGLFVALVETLGPQDFLHALISMLVDRYGASDALLQFIIELLNHFSIPTQLESLVKQLDLIADLFKAKPGISLVLLGVTDETEDKNKDVEAIAFRQLSAFPSFLANKKLRAQIGGLMEKDDMEASRLRELYATLLENILVLADTVKANKTLHGRCGQALSNHLNLLSIGEFIKAVENLLDRPDMGLRQKVLRALEVRVEQESNTDPASRTVLLAFLPQLTAGIRESTDMRYKHTAVTCVDKIAEKYGKKDIEAVVGAATTIAGQHCLGQSEERLRVMALLCLTSLVDVLQDAIVPVLPSAIPQAVEYLAESLREDARDEELHVACYGFISALAQHLPYMLSTYVDRILKISNRSAEIELDDDTKESRVDCLHFLAKQLEAKEIFSALDRNWDSARSAGFSAVAEYLDVLGLAIDKHSKSGISKNATLLSSILTKVFDLRRQERAKGEIGEQDLLRLIALDASTNDKALKMIYKLNDAAFRPVFVQLMEWSSSGLSKTDRVGRSLRQYSVYGFLEAFFGTLKSIVTNYATYIVEDAVRILKSVDLKSPEERQLWSRVLRTLANCFEHDQDDFWQAPAHFSAVGPVLMEQFSHAGTVEVTEELIPTTVELASAADSQAHQKELNSALLKHLRSESAAVRLAAVKCEQALTDRLGEEWLSMLHEMLPRISELQEDDDEVVERETHRWIGVYYGYIRSVLCSKGIRVLDITDSGDTDQSVTSREIRRYAMIGLGLGRRGTEQRLLVRLGRVNCKRLASTVAQEGPKERIVVLGSGWAGYALAKTISPSQASRILISPRSHFVFTPLIASTAVGTLEFRAAVEPCRKLGLTEFHQAWASDIDFANKTITVEANQRDGVTARSGKDLLKGLEFQVPYDKLVVAVGCYSQTFGVEGVKEHACFLRDATDARTVRLKVLQKFEQASLPSTSAAQRKRLLHFAVVGGGPTGIEYAAELHDLIHEDLSKLYPELMPHVAITIYDIAPKVLPMFDRNLAAYATNIFSRAGIKVKTEHHLEGIRRDDDVLLMRIKEEPQEVAAGVVVWSTGLMQNPLVGKLVGREVEGMGKIAKNCKTGGFAVDSHLRVQVEAQDSNGKQITKTLPDVYAIGDCANIQGESLPATAQVASQQATYLGKRFNAGTSSQGPPTAPFHFRNWGTMAYLGGWRAIHQKGTDELKGRAAWILWRTAYLTKSMSLKNKLMIPFYWLVTWVFGRDISRF</sequence>
<evidence type="ECO:0000256" key="12">
    <source>
        <dbReference type="RuleBase" id="RU367065"/>
    </source>
</evidence>
<dbReference type="InterPro" id="IPR011989">
    <property type="entry name" value="ARM-like"/>
</dbReference>
<dbReference type="OrthoDB" id="31183at2759"/>
<evidence type="ECO:0000256" key="2">
    <source>
        <dbReference type="ARBA" id="ARBA00010559"/>
    </source>
</evidence>
<dbReference type="PANTHER" id="PTHR13457">
    <property type="entry name" value="BAP28"/>
    <property type="match status" value="1"/>
</dbReference>
<feature type="compositionally biased region" description="Basic and acidic residues" evidence="13">
    <location>
        <begin position="465"/>
        <end position="483"/>
    </location>
</feature>
<comment type="caution">
    <text evidence="15">The sequence shown here is derived from an EMBL/GenBank/DDBJ whole genome shotgun (WGS) entry which is preliminary data.</text>
</comment>
<dbReference type="InterPro" id="IPR012954">
    <property type="entry name" value="BP28_C_dom"/>
</dbReference>
<evidence type="ECO:0000256" key="11">
    <source>
        <dbReference type="PROSITE-ProRule" id="PRU00103"/>
    </source>
</evidence>
<evidence type="ECO:0000259" key="14">
    <source>
        <dbReference type="SMART" id="SM01036"/>
    </source>
</evidence>
<evidence type="ECO:0000256" key="9">
    <source>
        <dbReference type="ARBA" id="ARBA00023274"/>
    </source>
</evidence>
<feature type="repeat" description="HEAT" evidence="11">
    <location>
        <begin position="595"/>
        <end position="632"/>
    </location>
</feature>
<dbReference type="InterPro" id="IPR056473">
    <property type="entry name" value="HEAT_Utp10/HEAT1"/>
</dbReference>
<keyword evidence="16" id="KW-1185">Reference proteome</keyword>
<comment type="similarity">
    <text evidence="2 12">Belongs to the HEATR1/UTP10 family.</text>
</comment>
<dbReference type="InterPro" id="IPR054585">
    <property type="entry name" value="NDH2-like_C"/>
</dbReference>
<evidence type="ECO:0000313" key="15">
    <source>
        <dbReference type="EMBL" id="KAF5588010.1"/>
    </source>
</evidence>
<keyword evidence="7" id="KW-0677">Repeat</keyword>
<evidence type="ECO:0000256" key="13">
    <source>
        <dbReference type="SAM" id="MobiDB-lite"/>
    </source>
</evidence>
<dbReference type="SMART" id="SM01036">
    <property type="entry name" value="BP28CT"/>
    <property type="match status" value="1"/>
</dbReference>
<dbReference type="SUPFAM" id="SSF48371">
    <property type="entry name" value="ARM repeat"/>
    <property type="match status" value="2"/>
</dbReference>
<evidence type="ECO:0000256" key="3">
    <source>
        <dbReference type="ARBA" id="ARBA00011399"/>
    </source>
</evidence>